<evidence type="ECO:0000256" key="2">
    <source>
        <dbReference type="ARBA" id="ARBA00022801"/>
    </source>
</evidence>
<dbReference type="PANTHER" id="PTHR30337">
    <property type="entry name" value="COMPONENT OF ATP-DEPENDENT DSDNA EXONUCLEASE"/>
    <property type="match status" value="1"/>
</dbReference>
<dbReference type="InterPro" id="IPR029052">
    <property type="entry name" value="Metallo-depent_PP-like"/>
</dbReference>
<dbReference type="EMBL" id="SPMY01000030">
    <property type="protein sequence ID" value="NMQ28286.1"/>
    <property type="molecule type" value="Genomic_DNA"/>
</dbReference>
<organism evidence="6 7">
    <name type="scientific">Candidatus Accumulibacter phosphatis</name>
    <dbReference type="NCBI Taxonomy" id="327160"/>
    <lineage>
        <taxon>Bacteria</taxon>
        <taxon>Pseudomonadati</taxon>
        <taxon>Pseudomonadota</taxon>
        <taxon>Betaproteobacteria</taxon>
        <taxon>Candidatus Accumulibacter</taxon>
    </lineage>
</organism>
<name>A0ABX1TVI6_9PROT</name>
<gene>
    <name evidence="6" type="ORF">E4Q23_11290</name>
</gene>
<evidence type="ECO:0000313" key="6">
    <source>
        <dbReference type="EMBL" id="NMQ28286.1"/>
    </source>
</evidence>
<dbReference type="Gene3D" id="3.60.21.10">
    <property type="match status" value="1"/>
</dbReference>
<accession>A0ABX1TVI6</accession>
<dbReference type="InterPro" id="IPR050535">
    <property type="entry name" value="DNA_Repair-Maintenance_Comp"/>
</dbReference>
<dbReference type="GO" id="GO:0004527">
    <property type="term" value="F:exonuclease activity"/>
    <property type="evidence" value="ECO:0007669"/>
    <property type="project" value="UniProtKB-KW"/>
</dbReference>
<evidence type="ECO:0000259" key="5">
    <source>
        <dbReference type="Pfam" id="PF00149"/>
    </source>
</evidence>
<dbReference type="SUPFAM" id="SSF56300">
    <property type="entry name" value="Metallo-dependent phosphatases"/>
    <property type="match status" value="1"/>
</dbReference>
<evidence type="ECO:0000313" key="7">
    <source>
        <dbReference type="Proteomes" id="UP000749010"/>
    </source>
</evidence>
<evidence type="ECO:0000256" key="3">
    <source>
        <dbReference type="ARBA" id="ARBA00022839"/>
    </source>
</evidence>
<protein>
    <submittedName>
        <fullName evidence="6">DNA repair exonuclease</fullName>
    </submittedName>
</protein>
<reference evidence="6 7" key="1">
    <citation type="submission" date="2019-03" db="EMBL/GenBank/DDBJ databases">
        <title>Metabolic reconstructions from genomes of highly enriched 'Candidatus Accumulibacter' and 'Candidatus Competibacter' bioreactor populations.</title>
        <authorList>
            <person name="Annavajhala M.K."/>
            <person name="Welles L."/>
            <person name="Abbas B."/>
            <person name="Sorokin D."/>
            <person name="Park H."/>
            <person name="Van Loosdrecht M."/>
            <person name="Chandran K."/>
        </authorList>
    </citation>
    <scope>NUCLEOTIDE SEQUENCE [LARGE SCALE GENOMIC DNA]</scope>
    <source>
        <strain evidence="6 7">SBR_S</strain>
    </source>
</reference>
<dbReference type="InterPro" id="IPR041796">
    <property type="entry name" value="Mre11_N"/>
</dbReference>
<feature type="region of interest" description="Disordered" evidence="4">
    <location>
        <begin position="375"/>
        <end position="397"/>
    </location>
</feature>
<feature type="compositionally biased region" description="Low complexity" evidence="4">
    <location>
        <begin position="382"/>
        <end position="394"/>
    </location>
</feature>
<dbReference type="Pfam" id="PF00149">
    <property type="entry name" value="Metallophos"/>
    <property type="match status" value="1"/>
</dbReference>
<proteinExistence type="predicted"/>
<dbReference type="Proteomes" id="UP000749010">
    <property type="component" value="Unassembled WGS sequence"/>
</dbReference>
<dbReference type="InterPro" id="IPR014577">
    <property type="entry name" value="UCP033093_metalloPase"/>
</dbReference>
<comment type="caution">
    <text evidence="6">The sequence shown here is derived from an EMBL/GenBank/DDBJ whole genome shotgun (WGS) entry which is preliminary data.</text>
</comment>
<sequence length="409" mass="43412">MLRLLHTADWQIGKLFGQFEPDQAALLADARYKAVERLATLASEQALDLVLVAGDVFDAQGVADRTIHRLFNALAAFSGRWVMLPGNHDAALSESVWTRAARLHAIPGKVTLCLTPEPLLLEELGVAILPAPLTQRNTFSDLSEWFASAETPPEMLRIGLAHGSVQGILAEAIDSANPIAAGRAEQAGLDYLALGDWHGTRQVDARTWYSGTPESDRFRANQSGQALLVELAGRQALPAVTPLNIGRHCWRSDALTLQVPSDVEQALQHIAKFSTDDVVQLSLSGQTDLAGHRRLRNAIGQAEGRVHSLLADLSALRLEPTADDIDALQADGYLGEVVDELRTQQEGSNAEVARDALTLLAGILDERRRDAGRAANAEASVGARAGTAADPGAGTRAGGPAGIIAGGAL</sequence>
<evidence type="ECO:0000256" key="1">
    <source>
        <dbReference type="ARBA" id="ARBA00022722"/>
    </source>
</evidence>
<keyword evidence="7" id="KW-1185">Reference proteome</keyword>
<feature type="domain" description="Calcineurin-like phosphoesterase" evidence="5">
    <location>
        <begin position="2"/>
        <end position="97"/>
    </location>
</feature>
<dbReference type="PIRSF" id="PIRSF033093">
    <property type="entry name" value="UCP_ML1119"/>
    <property type="match status" value="1"/>
</dbReference>
<dbReference type="InterPro" id="IPR004843">
    <property type="entry name" value="Calcineurin-like_PHP"/>
</dbReference>
<keyword evidence="1" id="KW-0540">Nuclease</keyword>
<keyword evidence="3 6" id="KW-0269">Exonuclease</keyword>
<dbReference type="RefSeq" id="WP_169066746.1">
    <property type="nucleotide sequence ID" value="NZ_SPMY01000030.1"/>
</dbReference>
<evidence type="ECO:0000256" key="4">
    <source>
        <dbReference type="SAM" id="MobiDB-lite"/>
    </source>
</evidence>
<keyword evidence="2" id="KW-0378">Hydrolase</keyword>
<dbReference type="CDD" id="cd00840">
    <property type="entry name" value="MPP_Mre11_N"/>
    <property type="match status" value="1"/>
</dbReference>
<dbReference type="PANTHER" id="PTHR30337:SF0">
    <property type="entry name" value="NUCLEASE SBCCD SUBUNIT D"/>
    <property type="match status" value="1"/>
</dbReference>